<comment type="caution">
    <text evidence="2">The sequence shown here is derived from an EMBL/GenBank/DDBJ whole genome shotgun (WGS) entry which is preliminary data.</text>
</comment>
<dbReference type="Proteomes" id="UP000010931">
    <property type="component" value="Unassembled WGS sequence"/>
</dbReference>
<gene>
    <name evidence="2" type="ORF">STRTUCAR8_07020</name>
</gene>
<proteinExistence type="predicted"/>
<sequence length="45" mass="4896">MGAGVFRPRRPYPSHHQGLRPFDSAGAAPQTPFGLHGLVLKRRTG</sequence>
<reference evidence="2 3" key="1">
    <citation type="journal article" date="2011" name="Plasmid">
        <title>Streptomyces turgidiscabies Car8 contains a modular pathogenicity island that shares virulence genes with other actinobacterial plant pathogens.</title>
        <authorList>
            <person name="Huguet-Tapia J.C."/>
            <person name="Badger J.H."/>
            <person name="Loria R."/>
            <person name="Pettis G.S."/>
        </authorList>
    </citation>
    <scope>NUCLEOTIDE SEQUENCE [LARGE SCALE GENOMIC DNA]</scope>
    <source>
        <strain evidence="2 3">Car8</strain>
    </source>
</reference>
<dbReference type="EMBL" id="AEJB01000674">
    <property type="protein sequence ID" value="ELP61577.1"/>
    <property type="molecule type" value="Genomic_DNA"/>
</dbReference>
<accession>L7ERD9</accession>
<name>L7ERD9_STRT8</name>
<feature type="region of interest" description="Disordered" evidence="1">
    <location>
        <begin position="1"/>
        <end position="32"/>
    </location>
</feature>
<evidence type="ECO:0000313" key="3">
    <source>
        <dbReference type="Proteomes" id="UP000010931"/>
    </source>
</evidence>
<evidence type="ECO:0000313" key="2">
    <source>
        <dbReference type="EMBL" id="ELP61577.1"/>
    </source>
</evidence>
<protein>
    <submittedName>
        <fullName evidence="2">Uncharacterized protein</fullName>
    </submittedName>
</protein>
<evidence type="ECO:0000256" key="1">
    <source>
        <dbReference type="SAM" id="MobiDB-lite"/>
    </source>
</evidence>
<dbReference type="AlphaFoldDB" id="L7ERD9"/>
<organism evidence="2 3">
    <name type="scientific">Streptomyces turgidiscabies (strain Car8)</name>
    <dbReference type="NCBI Taxonomy" id="698760"/>
    <lineage>
        <taxon>Bacteria</taxon>
        <taxon>Bacillati</taxon>
        <taxon>Actinomycetota</taxon>
        <taxon>Actinomycetes</taxon>
        <taxon>Kitasatosporales</taxon>
        <taxon>Streptomycetaceae</taxon>
        <taxon>Streptomyces</taxon>
    </lineage>
</organism>
<keyword evidence="3" id="KW-1185">Reference proteome</keyword>